<dbReference type="InterPro" id="IPR004839">
    <property type="entry name" value="Aminotransferase_I/II_large"/>
</dbReference>
<evidence type="ECO:0000256" key="4">
    <source>
        <dbReference type="ARBA" id="ARBA00023015"/>
    </source>
</evidence>
<dbReference type="InterPro" id="IPR015421">
    <property type="entry name" value="PyrdxlP-dep_Trfase_major"/>
</dbReference>
<keyword evidence="8" id="KW-0808">Transferase</keyword>
<dbReference type="SUPFAM" id="SSF53383">
    <property type="entry name" value="PLP-dependent transferases"/>
    <property type="match status" value="1"/>
</dbReference>
<dbReference type="Gene3D" id="1.10.10.10">
    <property type="entry name" value="Winged helix-like DNA-binding domain superfamily/Winged helix DNA-binding domain"/>
    <property type="match status" value="1"/>
</dbReference>
<keyword evidence="3" id="KW-0663">Pyridoxal phosphate</keyword>
<dbReference type="EMBL" id="JAHDTB010000001">
    <property type="protein sequence ID" value="MBW8286082.1"/>
    <property type="molecule type" value="Genomic_DNA"/>
</dbReference>
<comment type="similarity">
    <text evidence="1">In the C-terminal section; belongs to the class-I pyridoxal-phosphate-dependent aminotransferase family.</text>
</comment>
<sequence>MPQYQDIARQLQTRLDAGEFPPGSRLPSVRQLAESHGVNSLTALAAYRWLEQRQRVVARPRAGFFAALPPASAAGKPDKALPSPATLVQVDSRMSQLVALSASNVAVQLHMAEAHHSLYPSAELARRLQNALQQRPELIGAYLPASQHDRLCEQLRQLAAGWQLAIPSDEILFCNGITEGISLALRHLARPGDTVAVETPVYFGLLQTLAAQGLKALEIPCTPDAGLSLEALEFALQYGPPVRCLVTVTNYQNPTGALMPDDNKKRLLALARRHGVAIIEDDVFGELHFGDARPTPLKAWDRDGDVIYCASFTKSLAPSFRLGWLSGGRHHAALERLRASSSLVSPALLLGTLSDLLASGDYARISQRLRSQLARQMEQVADAVLAAFPRGTRLRRPQGGLLLWVEGPEGLDSGRLLEAALRESISFAPGMLFSAEPRFRHCLRLNFGQPWDAAQQQAIARLGQLAAEQLRSPC</sequence>
<dbReference type="PROSITE" id="PS50949">
    <property type="entry name" value="HTH_GNTR"/>
    <property type="match status" value="1"/>
</dbReference>
<dbReference type="Gene3D" id="3.40.640.10">
    <property type="entry name" value="Type I PLP-dependent aspartate aminotransferase-like (Major domain)"/>
    <property type="match status" value="1"/>
</dbReference>
<dbReference type="Pfam" id="PF00392">
    <property type="entry name" value="GntR"/>
    <property type="match status" value="1"/>
</dbReference>
<dbReference type="RefSeq" id="WP_043572997.1">
    <property type="nucleotide sequence ID" value="NZ_CP142381.1"/>
</dbReference>
<dbReference type="InterPro" id="IPR036390">
    <property type="entry name" value="WH_DNA-bd_sf"/>
</dbReference>
<evidence type="ECO:0000256" key="5">
    <source>
        <dbReference type="ARBA" id="ARBA00023125"/>
    </source>
</evidence>
<dbReference type="InterPro" id="IPR015424">
    <property type="entry name" value="PyrdxlP-dep_Trfase"/>
</dbReference>
<evidence type="ECO:0000256" key="1">
    <source>
        <dbReference type="ARBA" id="ARBA00005384"/>
    </source>
</evidence>
<dbReference type="CDD" id="cd07377">
    <property type="entry name" value="WHTH_GntR"/>
    <property type="match status" value="1"/>
</dbReference>
<protein>
    <recommendedName>
        <fullName evidence="2">Putative 8-amino-7-oxononanoate synthase</fullName>
    </recommendedName>
</protein>
<keyword evidence="8" id="KW-0032">Aminotransferase</keyword>
<evidence type="ECO:0000313" key="9">
    <source>
        <dbReference type="Proteomes" id="UP000711178"/>
    </source>
</evidence>
<evidence type="ECO:0000313" key="8">
    <source>
        <dbReference type="EMBL" id="MBW8286082.1"/>
    </source>
</evidence>
<dbReference type="Gene3D" id="3.90.1150.10">
    <property type="entry name" value="Aspartate Aminotransferase, domain 1"/>
    <property type="match status" value="1"/>
</dbReference>
<dbReference type="Proteomes" id="UP000711178">
    <property type="component" value="Unassembled WGS sequence"/>
</dbReference>
<name>A0ABS7F7Q6_9NEIS</name>
<keyword evidence="4" id="KW-0805">Transcription regulation</keyword>
<accession>A0ABS7F7Q6</accession>
<dbReference type="Pfam" id="PF00155">
    <property type="entry name" value="Aminotran_1_2"/>
    <property type="match status" value="1"/>
</dbReference>
<feature type="domain" description="HTH gntR-type" evidence="7">
    <location>
        <begin position="1"/>
        <end position="69"/>
    </location>
</feature>
<dbReference type="CDD" id="cd00609">
    <property type="entry name" value="AAT_like"/>
    <property type="match status" value="1"/>
</dbReference>
<organism evidence="8 9">
    <name type="scientific">Chromobacterium subtsugae</name>
    <dbReference type="NCBI Taxonomy" id="251747"/>
    <lineage>
        <taxon>Bacteria</taxon>
        <taxon>Pseudomonadati</taxon>
        <taxon>Pseudomonadota</taxon>
        <taxon>Betaproteobacteria</taxon>
        <taxon>Neisseriales</taxon>
        <taxon>Chromobacteriaceae</taxon>
        <taxon>Chromobacterium</taxon>
    </lineage>
</organism>
<keyword evidence="9" id="KW-1185">Reference proteome</keyword>
<dbReference type="GO" id="GO:0008483">
    <property type="term" value="F:transaminase activity"/>
    <property type="evidence" value="ECO:0007669"/>
    <property type="project" value="UniProtKB-KW"/>
</dbReference>
<evidence type="ECO:0000256" key="3">
    <source>
        <dbReference type="ARBA" id="ARBA00022898"/>
    </source>
</evidence>
<dbReference type="SMART" id="SM00345">
    <property type="entry name" value="HTH_GNTR"/>
    <property type="match status" value="1"/>
</dbReference>
<keyword evidence="5" id="KW-0238">DNA-binding</keyword>
<reference evidence="8 9" key="1">
    <citation type="submission" date="2021-05" db="EMBL/GenBank/DDBJ databases">
        <title>Draft Whole Genome Sequencing Of Biosensor Chromobacterium violaceum Strain CV026 Reveals A Regulatory RNA In Chromobacterium violaceum Phenotype Regulatory Network.</title>
        <authorList>
            <person name="Hong K.W."/>
            <person name="Chan K.G."/>
            <person name="Chang C.-Y."/>
        </authorList>
    </citation>
    <scope>NUCLEOTIDE SEQUENCE [LARGE SCALE GENOMIC DNA]</scope>
    <source>
        <strain evidence="8 9">ATCC 31532</strain>
    </source>
</reference>
<evidence type="ECO:0000259" key="7">
    <source>
        <dbReference type="PROSITE" id="PS50949"/>
    </source>
</evidence>
<keyword evidence="6" id="KW-0804">Transcription</keyword>
<dbReference type="GeneID" id="89683682"/>
<dbReference type="InterPro" id="IPR051446">
    <property type="entry name" value="HTH_trans_reg/aminotransferase"/>
</dbReference>
<evidence type="ECO:0000256" key="6">
    <source>
        <dbReference type="ARBA" id="ARBA00023163"/>
    </source>
</evidence>
<dbReference type="InterPro" id="IPR036388">
    <property type="entry name" value="WH-like_DNA-bd_sf"/>
</dbReference>
<dbReference type="SUPFAM" id="SSF46785">
    <property type="entry name" value="Winged helix' DNA-binding domain"/>
    <property type="match status" value="1"/>
</dbReference>
<dbReference type="PANTHER" id="PTHR46577">
    <property type="entry name" value="HTH-TYPE TRANSCRIPTIONAL REGULATORY PROTEIN GABR"/>
    <property type="match status" value="1"/>
</dbReference>
<dbReference type="InterPro" id="IPR015422">
    <property type="entry name" value="PyrdxlP-dep_Trfase_small"/>
</dbReference>
<evidence type="ECO:0000256" key="2">
    <source>
        <dbReference type="ARBA" id="ARBA00021531"/>
    </source>
</evidence>
<gene>
    <name evidence="8" type="ORF">KIF53_00350</name>
</gene>
<proteinExistence type="inferred from homology"/>
<dbReference type="PANTHER" id="PTHR46577:SF2">
    <property type="entry name" value="TRANSCRIPTIONAL REGULATORY PROTEIN"/>
    <property type="match status" value="1"/>
</dbReference>
<comment type="caution">
    <text evidence="8">The sequence shown here is derived from an EMBL/GenBank/DDBJ whole genome shotgun (WGS) entry which is preliminary data.</text>
</comment>
<dbReference type="InterPro" id="IPR000524">
    <property type="entry name" value="Tscrpt_reg_HTH_GntR"/>
</dbReference>